<keyword evidence="4" id="KW-0946">Virion</keyword>
<dbReference type="OrthoDB" id="7624at10239"/>
<gene>
    <name evidence="8" type="ORF">P2_48</name>
</gene>
<proteinExistence type="predicted"/>
<dbReference type="GO" id="GO:0098015">
    <property type="term" value="C:virus tail"/>
    <property type="evidence" value="ECO:0007669"/>
    <property type="project" value="UniProtKB-KW"/>
</dbReference>
<dbReference type="InterPro" id="IPR012334">
    <property type="entry name" value="Pectin_lyas_fold"/>
</dbReference>
<dbReference type="EMBL" id="MF033351">
    <property type="protein sequence ID" value="ASN73558.1"/>
    <property type="molecule type" value="Genomic_DNA"/>
</dbReference>
<dbReference type="SUPFAM" id="SSF51126">
    <property type="entry name" value="Pectin lyase-like"/>
    <property type="match status" value="1"/>
</dbReference>
<dbReference type="InterPro" id="IPR007742">
    <property type="entry name" value="NosD_dom"/>
</dbReference>
<dbReference type="SMART" id="SM00710">
    <property type="entry name" value="PbH1"/>
    <property type="match status" value="8"/>
</dbReference>
<dbReference type="Gene3D" id="2.160.20.10">
    <property type="entry name" value="Single-stranded right-handed beta-helix, Pectin lyase-like"/>
    <property type="match status" value="1"/>
</dbReference>
<evidence type="ECO:0000256" key="1">
    <source>
        <dbReference type="ARBA" id="ARBA00004328"/>
    </source>
</evidence>
<evidence type="ECO:0000256" key="6">
    <source>
        <dbReference type="ARBA" id="ARBA00035731"/>
    </source>
</evidence>
<dbReference type="Pfam" id="PF05048">
    <property type="entry name" value="NosD"/>
    <property type="match status" value="1"/>
</dbReference>
<evidence type="ECO:0000256" key="4">
    <source>
        <dbReference type="ARBA" id="ARBA00022844"/>
    </source>
</evidence>
<dbReference type="InterPro" id="IPR006626">
    <property type="entry name" value="PbH1"/>
</dbReference>
<protein>
    <submittedName>
        <fullName evidence="8">Tailspike protein</fullName>
    </submittedName>
</protein>
<name>A0A221SC63_9CAUD</name>
<dbReference type="GO" id="GO:0098994">
    <property type="term" value="P:symbiont entry into host cell via disruption of host cell envelope"/>
    <property type="evidence" value="ECO:0007669"/>
    <property type="project" value="UniProtKB-KW"/>
</dbReference>
<reference evidence="8 9" key="1">
    <citation type="submission" date="2017-04" db="EMBL/GenBank/DDBJ databases">
        <title>Sensitivity acquisition of phages to Acinetobacter calcoaceticus-baumannii complex species through exchange of pectate lyase domains.</title>
        <authorList>
            <person name="Oliveira H."/>
            <person name="Rita A."/>
            <person name="Konstantinidis N."/>
            <person name="Dotsch A."/>
            <person name="Ferreira A."/>
            <person name="Akturk E."/>
            <person name="Nemec A."/>
            <person name="Sillankorva S."/>
            <person name="Shneider M."/>
            <person name="Azeredo J."/>
        </authorList>
    </citation>
    <scope>NUCLEOTIDE SEQUENCE [LARGE SCALE GENOMIC DNA]</scope>
</reference>
<evidence type="ECO:0000259" key="7">
    <source>
        <dbReference type="Pfam" id="PF05048"/>
    </source>
</evidence>
<keyword evidence="9" id="KW-1185">Reference proteome</keyword>
<keyword evidence="3" id="KW-1227">Viral tail protein</keyword>
<accession>A0A221SC63</accession>
<organism evidence="8 9">
    <name type="scientific">Acinetobacter phage vB_ApiP_P2</name>
    <dbReference type="NCBI Taxonomy" id="2016053"/>
    <lineage>
        <taxon>Viruses</taxon>
        <taxon>Duplodnaviria</taxon>
        <taxon>Heunggongvirae</taxon>
        <taxon>Uroviricota</taxon>
        <taxon>Caudoviricetes</taxon>
        <taxon>Autographivirales</taxon>
        <taxon>Autoscriptoviridae</taxon>
        <taxon>Beijerinckvirinae</taxon>
        <taxon>Friunavirus</taxon>
        <taxon>Friunavirus P2</taxon>
    </lineage>
</organism>
<keyword evidence="6" id="KW-1238">Degradation of host capsule during virus entry</keyword>
<dbReference type="InterPro" id="IPR011050">
    <property type="entry name" value="Pectin_lyase_fold/virulence"/>
</dbReference>
<sequence length="799" mass="87653">MNILRSFTETVVTTPTDTFPISFEYDEKYDAVHVFLNDVAVEDLGYVVSHINAVTLKIEPAIPSGTVRIERETDIDKMLYIFDAGALFIDQNVDADFRQIVHSQQEVRDGFIKLRGDVLPLVHGLEEALKAVNEAAGAAKDAADAAVEAAEDAADALAKISGAVNSVESIQDMLNLQNPNAGENVFVLSYYTGENRGGGHFTYDPTKVSVNNGVTVFNGWVRDLTSRCLSTYDAGLKGDGTDTDVTSRLRTFAQLTSRNGFTVQIIGTYYPSSSIVFSNAVDLKIVGINSKIEADRANWTFDGTKRGVIYANDCPNIVISNLKGIKGVTLTNYNIPLSEARMQDGDAGIQLVRCDNNIIMHCSVSYVKTWGILAESCKQSTIIYNTITRCLRQSGINAIVNSSGEGTIIAHNNISECGLYAIELETQVASKGKHLVHDNTIYNCQVGISCVGKVFDTLIHDNMITDCAQAFLTVNTNQTATKSERLKIYDNMVLRCASGYRYSGTWYADFYDNTLDGANVPAYGLTSPYHAVEQLINTTSFKSIRNFTVGSTIYINDVAYIVTASSSAADTEFGAGTVYTITVNNPLTGVQNGDAIKTPMTVRKCIDAWYLENRYTNIENNTIRNYPTGYYTQPTMNTGYNNYVSKNRFIDCANAIESPTDTPGISFLNNEYVRCTNNPIHVNQVIRGQTSIKWFNVENPVPITSGGTKWIVNFNVEDDLFYQAVDLYIFNSGTSSGTIVVQLDGVDLTQRNVSASGTVNALNNLTSIQKLVRGAHTLRIIDTTGAFSCAFWRIGFKCV</sequence>
<evidence type="ECO:0000256" key="5">
    <source>
        <dbReference type="ARBA" id="ARBA00023296"/>
    </source>
</evidence>
<feature type="domain" description="Periplasmic copper-binding protein NosD beta helix" evidence="7">
    <location>
        <begin position="317"/>
        <end position="466"/>
    </location>
</feature>
<evidence type="ECO:0000256" key="3">
    <source>
        <dbReference type="ARBA" id="ARBA00022732"/>
    </source>
</evidence>
<keyword evidence="5" id="KW-1160">Virus entry into host cell</keyword>
<dbReference type="GO" id="GO:0098996">
    <property type="term" value="P:symbiont entry into host cell via disruption of host cell glycocalyx"/>
    <property type="evidence" value="ECO:0007669"/>
    <property type="project" value="UniProtKB-KW"/>
</dbReference>
<dbReference type="Proteomes" id="UP000223329">
    <property type="component" value="Segment"/>
</dbReference>
<evidence type="ECO:0000313" key="9">
    <source>
        <dbReference type="Proteomes" id="UP000223329"/>
    </source>
</evidence>
<keyword evidence="2" id="KW-1235">Degradation of host cell envelope components during virus entry</keyword>
<dbReference type="SMR" id="A0A221SC63"/>
<evidence type="ECO:0000256" key="2">
    <source>
        <dbReference type="ARBA" id="ARBA00022717"/>
    </source>
</evidence>
<evidence type="ECO:0000313" key="8">
    <source>
        <dbReference type="EMBL" id="ASN73558.1"/>
    </source>
</evidence>
<comment type="subcellular location">
    <subcellularLocation>
        <location evidence="1">Virion</location>
    </subcellularLocation>
</comment>